<feature type="transmembrane region" description="Helical" evidence="7">
    <location>
        <begin position="68"/>
        <end position="89"/>
    </location>
</feature>
<dbReference type="InterPro" id="IPR003416">
    <property type="entry name" value="MgtC/SapB/SrpB/YhiD_fam"/>
</dbReference>
<dbReference type="PRINTS" id="PR01837">
    <property type="entry name" value="MGTCSAPBPROT"/>
</dbReference>
<evidence type="ECO:0000259" key="8">
    <source>
        <dbReference type="Pfam" id="PF02308"/>
    </source>
</evidence>
<evidence type="ECO:0000256" key="3">
    <source>
        <dbReference type="ARBA" id="ARBA00022475"/>
    </source>
</evidence>
<comment type="caution">
    <text evidence="9">The sequence shown here is derived from an EMBL/GenBank/DDBJ whole genome shotgun (WGS) entry which is preliminary data.</text>
</comment>
<reference evidence="9 10" key="1">
    <citation type="submission" date="2024-02" db="EMBL/GenBank/DDBJ databases">
        <title>A novel Gemmatimonadota bacterium.</title>
        <authorList>
            <person name="Du Z.-J."/>
            <person name="Ye Y.-Q."/>
        </authorList>
    </citation>
    <scope>NUCLEOTIDE SEQUENCE [LARGE SCALE GENOMIC DNA]</scope>
    <source>
        <strain evidence="9 10">DH-20</strain>
    </source>
</reference>
<evidence type="ECO:0000256" key="2">
    <source>
        <dbReference type="ARBA" id="ARBA00009298"/>
    </source>
</evidence>
<dbReference type="EMBL" id="JBBHLI010000001">
    <property type="protein sequence ID" value="MEK9499430.1"/>
    <property type="molecule type" value="Genomic_DNA"/>
</dbReference>
<feature type="domain" description="MgtC/SapB/SrpB/YhiD N-terminal" evidence="8">
    <location>
        <begin position="18"/>
        <end position="139"/>
    </location>
</feature>
<dbReference type="Pfam" id="PF02308">
    <property type="entry name" value="MgtC"/>
    <property type="match status" value="1"/>
</dbReference>
<dbReference type="PANTHER" id="PTHR33778">
    <property type="entry name" value="PROTEIN MGTC"/>
    <property type="match status" value="1"/>
</dbReference>
<evidence type="ECO:0000313" key="9">
    <source>
        <dbReference type="EMBL" id="MEK9499430.1"/>
    </source>
</evidence>
<accession>A0ABU9E738</accession>
<keyword evidence="4 7" id="KW-0812">Transmembrane</keyword>
<organism evidence="9 10">
    <name type="scientific">Gaopeijia maritima</name>
    <dbReference type="NCBI Taxonomy" id="3119007"/>
    <lineage>
        <taxon>Bacteria</taxon>
        <taxon>Pseudomonadati</taxon>
        <taxon>Gemmatimonadota</taxon>
        <taxon>Longimicrobiia</taxon>
        <taxon>Gaopeijiales</taxon>
        <taxon>Gaopeijiaceae</taxon>
        <taxon>Gaopeijia</taxon>
    </lineage>
</organism>
<name>A0ABU9E738_9BACT</name>
<evidence type="ECO:0000256" key="5">
    <source>
        <dbReference type="ARBA" id="ARBA00022989"/>
    </source>
</evidence>
<evidence type="ECO:0000256" key="7">
    <source>
        <dbReference type="SAM" id="Phobius"/>
    </source>
</evidence>
<sequence length="157" mass="16018">MNPFDVDPTRLVDSVIALVIAFALALPLAWHREQTTRLLGLRTFPLVAVASCSYVLLGATISAGDPDALSRIIQGLMTGIGFVGGGAILKSGGNIRGTSTAAAIWATGGIGASVAYGRVDLAIAIAVITFLTFVVLTPVGDHIRDDDGADGASDAPD</sequence>
<feature type="transmembrane region" description="Helical" evidence="7">
    <location>
        <begin position="121"/>
        <end position="139"/>
    </location>
</feature>
<keyword evidence="3" id="KW-1003">Cell membrane</keyword>
<gene>
    <name evidence="9" type="ORF">WI372_00370</name>
</gene>
<feature type="transmembrane region" description="Helical" evidence="7">
    <location>
        <begin position="12"/>
        <end position="31"/>
    </location>
</feature>
<comment type="similarity">
    <text evidence="2">Belongs to the MgtC/SapB family.</text>
</comment>
<protein>
    <submittedName>
        <fullName evidence="9">MgtC/SapB family protein</fullName>
    </submittedName>
</protein>
<evidence type="ECO:0000313" key="10">
    <source>
        <dbReference type="Proteomes" id="UP001484239"/>
    </source>
</evidence>
<evidence type="ECO:0000256" key="4">
    <source>
        <dbReference type="ARBA" id="ARBA00022692"/>
    </source>
</evidence>
<keyword evidence="10" id="KW-1185">Reference proteome</keyword>
<feature type="transmembrane region" description="Helical" evidence="7">
    <location>
        <begin position="43"/>
        <end position="62"/>
    </location>
</feature>
<keyword evidence="6 7" id="KW-0472">Membrane</keyword>
<dbReference type="Proteomes" id="UP001484239">
    <property type="component" value="Unassembled WGS sequence"/>
</dbReference>
<proteinExistence type="inferred from homology"/>
<evidence type="ECO:0000256" key="6">
    <source>
        <dbReference type="ARBA" id="ARBA00023136"/>
    </source>
</evidence>
<evidence type="ECO:0000256" key="1">
    <source>
        <dbReference type="ARBA" id="ARBA00004651"/>
    </source>
</evidence>
<keyword evidence="5 7" id="KW-1133">Transmembrane helix</keyword>
<comment type="subcellular location">
    <subcellularLocation>
        <location evidence="1">Cell membrane</location>
        <topology evidence="1">Multi-pass membrane protein</topology>
    </subcellularLocation>
</comment>
<dbReference type="RefSeq" id="WP_405276118.1">
    <property type="nucleotide sequence ID" value="NZ_CP144380.1"/>
</dbReference>
<dbReference type="InterPro" id="IPR049177">
    <property type="entry name" value="MgtC_SapB_SrpB_YhiD_N"/>
</dbReference>
<dbReference type="PANTHER" id="PTHR33778:SF1">
    <property type="entry name" value="MAGNESIUM TRANSPORTER YHID-RELATED"/>
    <property type="match status" value="1"/>
</dbReference>